<sequence length="331" mass="37551">MFTEADLEALVPQKIFERGSAYYYEDNAVGRISRTGDTFKARVEGTESYRVELTMRSGKPPKIYCDCPYDYGDVCKHGIALGLAVLDWFSGGDEPKPVPEPAPLTKKARRAHLLSAAWTRTSDRERLAFLQQLLLQKPKVLRRFLKAFEFDEKALTALPTPVVYVAKPRQPLPAWRPSSRRTLTLTEQAQQLIDQQRGPELLPLVLSLHWLQNPPAHDSHTLPHLLHEAARFQPEATFDAAMERFETLLEDKALRTHLLYNRLTTCLKSLATLPALTQQVHQFASELMQQYSRLSALKNALRAVGFAPLPNERDTGLPPKKRGRQPKNPAR</sequence>
<name>A0ABX1HLV9_9BACT</name>
<evidence type="ECO:0000259" key="3">
    <source>
        <dbReference type="PROSITE" id="PS50966"/>
    </source>
</evidence>
<reference evidence="4 5" key="1">
    <citation type="submission" date="2020-03" db="EMBL/GenBank/DDBJ databases">
        <title>Genomic Encyclopedia of Type Strains, Phase IV (KMG-V): Genome sequencing to study the core and pangenomes of soil and plant-associated prokaryotes.</title>
        <authorList>
            <person name="Whitman W."/>
        </authorList>
    </citation>
    <scope>NUCLEOTIDE SEQUENCE [LARGE SCALE GENOMIC DNA]</scope>
    <source>
        <strain evidence="4 5">1B</strain>
    </source>
</reference>
<accession>A0ABX1HLV9</accession>
<dbReference type="RefSeq" id="WP_168673538.1">
    <property type="nucleotide sequence ID" value="NZ_JAAVTK010000007.1"/>
</dbReference>
<evidence type="ECO:0000256" key="1">
    <source>
        <dbReference type="PROSITE-ProRule" id="PRU00325"/>
    </source>
</evidence>
<feature type="compositionally biased region" description="Basic residues" evidence="2">
    <location>
        <begin position="319"/>
        <end position="331"/>
    </location>
</feature>
<organism evidence="4 5">
    <name type="scientific">Hymenobacter artigasi</name>
    <dbReference type="NCBI Taxonomy" id="2719616"/>
    <lineage>
        <taxon>Bacteria</taxon>
        <taxon>Pseudomonadati</taxon>
        <taxon>Bacteroidota</taxon>
        <taxon>Cytophagia</taxon>
        <taxon>Cytophagales</taxon>
        <taxon>Hymenobacteraceae</taxon>
        <taxon>Hymenobacter</taxon>
    </lineage>
</organism>
<keyword evidence="1" id="KW-0862">Zinc</keyword>
<keyword evidence="1" id="KW-0479">Metal-binding</keyword>
<dbReference type="InterPro" id="IPR007527">
    <property type="entry name" value="Znf_SWIM"/>
</dbReference>
<comment type="caution">
    <text evidence="4">The sequence shown here is derived from an EMBL/GenBank/DDBJ whole genome shotgun (WGS) entry which is preliminary data.</text>
</comment>
<evidence type="ECO:0000256" key="2">
    <source>
        <dbReference type="SAM" id="MobiDB-lite"/>
    </source>
</evidence>
<dbReference type="EMBL" id="JAAVTK010000007">
    <property type="protein sequence ID" value="NKI89916.1"/>
    <property type="molecule type" value="Genomic_DNA"/>
</dbReference>
<feature type="region of interest" description="Disordered" evidence="2">
    <location>
        <begin position="308"/>
        <end position="331"/>
    </location>
</feature>
<dbReference type="PROSITE" id="PS50966">
    <property type="entry name" value="ZF_SWIM"/>
    <property type="match status" value="1"/>
</dbReference>
<dbReference type="Pfam" id="PF04434">
    <property type="entry name" value="SWIM"/>
    <property type="match status" value="1"/>
</dbReference>
<protein>
    <submittedName>
        <fullName evidence="4">Zn finger protein</fullName>
    </submittedName>
</protein>
<proteinExistence type="predicted"/>
<keyword evidence="5" id="KW-1185">Reference proteome</keyword>
<evidence type="ECO:0000313" key="4">
    <source>
        <dbReference type="EMBL" id="NKI89916.1"/>
    </source>
</evidence>
<gene>
    <name evidence="4" type="ORF">HBN54_002515</name>
</gene>
<evidence type="ECO:0000313" key="5">
    <source>
        <dbReference type="Proteomes" id="UP000717634"/>
    </source>
</evidence>
<dbReference type="Proteomes" id="UP000717634">
    <property type="component" value="Unassembled WGS sequence"/>
</dbReference>
<feature type="domain" description="SWIM-type" evidence="3">
    <location>
        <begin position="49"/>
        <end position="86"/>
    </location>
</feature>
<keyword evidence="1" id="KW-0863">Zinc-finger</keyword>